<dbReference type="OrthoDB" id="331146at2"/>
<dbReference type="GO" id="GO:0051920">
    <property type="term" value="F:peroxiredoxin activity"/>
    <property type="evidence" value="ECO:0007669"/>
    <property type="project" value="InterPro"/>
</dbReference>
<dbReference type="EMBL" id="QURH01000180">
    <property type="protein sequence ID" value="RFU41856.1"/>
    <property type="molecule type" value="Genomic_DNA"/>
</dbReference>
<organism evidence="2 3">
    <name type="scientific">Actinomadura logoneensis</name>
    <dbReference type="NCBI Taxonomy" id="2293572"/>
    <lineage>
        <taxon>Bacteria</taxon>
        <taxon>Bacillati</taxon>
        <taxon>Actinomycetota</taxon>
        <taxon>Actinomycetes</taxon>
        <taxon>Streptosporangiales</taxon>
        <taxon>Thermomonosporaceae</taxon>
        <taxon>Actinomadura</taxon>
    </lineage>
</organism>
<dbReference type="AlphaFoldDB" id="A0A372JPW2"/>
<reference evidence="2 3" key="1">
    <citation type="submission" date="2018-08" db="EMBL/GenBank/DDBJ databases">
        <title>Actinomadura jelena sp. nov., a novel Actinomycete isolated from soil in Chad.</title>
        <authorList>
            <person name="Shi L."/>
        </authorList>
    </citation>
    <scope>NUCLEOTIDE SEQUENCE [LARGE SCALE GENOMIC DNA]</scope>
    <source>
        <strain evidence="2 3">NEAU-G17</strain>
    </source>
</reference>
<accession>A0A372JPW2</accession>
<comment type="caution">
    <text evidence="2">The sequence shown here is derived from an EMBL/GenBank/DDBJ whole genome shotgun (WGS) entry which is preliminary data.</text>
</comment>
<dbReference type="SUPFAM" id="SSF69118">
    <property type="entry name" value="AhpD-like"/>
    <property type="match status" value="1"/>
</dbReference>
<evidence type="ECO:0000259" key="1">
    <source>
        <dbReference type="Pfam" id="PF02627"/>
    </source>
</evidence>
<feature type="domain" description="Carboxymuconolactone decarboxylase-like" evidence="1">
    <location>
        <begin position="19"/>
        <end position="94"/>
    </location>
</feature>
<sequence length="151" mass="16146">MTARIKNTAGGPDITKGVQHIFKEVYSGGVPKETLELVHLRVSQINGCSACADAGVASAARAGIDTGTLLAVATWYENPVFDDAQRAALALAEAATRLADRPGAVTDEIWDAAARHYDERQLGSLVLMVAITNFFNRINTTFRIPAGTDWS</sequence>
<dbReference type="Proteomes" id="UP000261811">
    <property type="component" value="Unassembled WGS sequence"/>
</dbReference>
<dbReference type="InterPro" id="IPR003779">
    <property type="entry name" value="CMD-like"/>
</dbReference>
<dbReference type="NCBIfam" id="TIGR00778">
    <property type="entry name" value="ahpD_dom"/>
    <property type="match status" value="1"/>
</dbReference>
<dbReference type="Pfam" id="PF02627">
    <property type="entry name" value="CMD"/>
    <property type="match status" value="1"/>
</dbReference>
<dbReference type="InterPro" id="IPR004675">
    <property type="entry name" value="AhpD_core"/>
</dbReference>
<dbReference type="PANTHER" id="PTHR34846">
    <property type="entry name" value="4-CARBOXYMUCONOLACTONE DECARBOXYLASE FAMILY PROTEIN (AFU_ORTHOLOGUE AFUA_6G11590)"/>
    <property type="match status" value="1"/>
</dbReference>
<evidence type="ECO:0000313" key="3">
    <source>
        <dbReference type="Proteomes" id="UP000261811"/>
    </source>
</evidence>
<keyword evidence="3" id="KW-1185">Reference proteome</keyword>
<evidence type="ECO:0000313" key="2">
    <source>
        <dbReference type="EMBL" id="RFU41856.1"/>
    </source>
</evidence>
<name>A0A372JPW2_9ACTN</name>
<gene>
    <name evidence="2" type="ORF">DZF91_09365</name>
</gene>
<dbReference type="RefSeq" id="WP_117357081.1">
    <property type="nucleotide sequence ID" value="NZ_QURH01000180.1"/>
</dbReference>
<dbReference type="Gene3D" id="1.20.1290.10">
    <property type="entry name" value="AhpD-like"/>
    <property type="match status" value="1"/>
</dbReference>
<dbReference type="InterPro" id="IPR029032">
    <property type="entry name" value="AhpD-like"/>
</dbReference>
<proteinExistence type="predicted"/>
<protein>
    <submittedName>
        <fullName evidence="2">Carboxymuconolactone decarboxylase family protein</fullName>
    </submittedName>
</protein>
<dbReference type="PANTHER" id="PTHR34846:SF7">
    <property type="entry name" value="BLL7811 PROTEIN"/>
    <property type="match status" value="1"/>
</dbReference>